<keyword evidence="1" id="KW-0433">Leucine-rich repeat</keyword>
<protein>
    <recommendedName>
        <fullName evidence="3">NB-ARC domain-containing protein</fullName>
    </recommendedName>
</protein>
<name>A0A2G2VU13_CAPBA</name>
<organism evidence="4 5">
    <name type="scientific">Capsicum baccatum</name>
    <name type="common">Peruvian pepper</name>
    <dbReference type="NCBI Taxonomy" id="33114"/>
    <lineage>
        <taxon>Eukaryota</taxon>
        <taxon>Viridiplantae</taxon>
        <taxon>Streptophyta</taxon>
        <taxon>Embryophyta</taxon>
        <taxon>Tracheophyta</taxon>
        <taxon>Spermatophyta</taxon>
        <taxon>Magnoliopsida</taxon>
        <taxon>eudicotyledons</taxon>
        <taxon>Gunneridae</taxon>
        <taxon>Pentapetalae</taxon>
        <taxon>asterids</taxon>
        <taxon>lamiids</taxon>
        <taxon>Solanales</taxon>
        <taxon>Solanaceae</taxon>
        <taxon>Solanoideae</taxon>
        <taxon>Capsiceae</taxon>
        <taxon>Capsicum</taxon>
    </lineage>
</organism>
<dbReference type="InterPro" id="IPR042197">
    <property type="entry name" value="Apaf_helical"/>
</dbReference>
<dbReference type="AlphaFoldDB" id="A0A2G2VU13"/>
<accession>A0A2G2VU13</accession>
<dbReference type="PRINTS" id="PR00364">
    <property type="entry name" value="DISEASERSIST"/>
</dbReference>
<keyword evidence="5" id="KW-1185">Reference proteome</keyword>
<dbReference type="PANTHER" id="PTHR36766">
    <property type="entry name" value="PLANT BROAD-SPECTRUM MILDEW RESISTANCE PROTEIN RPW8"/>
    <property type="match status" value="1"/>
</dbReference>
<dbReference type="OrthoDB" id="1297930at2759"/>
<comment type="caution">
    <text evidence="4">The sequence shown here is derived from an EMBL/GenBank/DDBJ whole genome shotgun (WGS) entry which is preliminary data.</text>
</comment>
<dbReference type="STRING" id="33114.A0A2G2VU13"/>
<evidence type="ECO:0000256" key="1">
    <source>
        <dbReference type="ARBA" id="ARBA00022614"/>
    </source>
</evidence>
<dbReference type="GO" id="GO:0043531">
    <property type="term" value="F:ADP binding"/>
    <property type="evidence" value="ECO:0007669"/>
    <property type="project" value="InterPro"/>
</dbReference>
<dbReference type="SUPFAM" id="SSF52540">
    <property type="entry name" value="P-loop containing nucleoside triphosphate hydrolases"/>
    <property type="match status" value="1"/>
</dbReference>
<dbReference type="GO" id="GO:0006952">
    <property type="term" value="P:defense response"/>
    <property type="evidence" value="ECO:0007669"/>
    <property type="project" value="UniProtKB-KW"/>
</dbReference>
<proteinExistence type="predicted"/>
<dbReference type="InterPro" id="IPR027417">
    <property type="entry name" value="P-loop_NTPase"/>
</dbReference>
<evidence type="ECO:0000256" key="2">
    <source>
        <dbReference type="ARBA" id="ARBA00022821"/>
    </source>
</evidence>
<dbReference type="Proteomes" id="UP000224567">
    <property type="component" value="Unassembled WGS sequence"/>
</dbReference>
<dbReference type="Pfam" id="PF00931">
    <property type="entry name" value="NB-ARC"/>
    <property type="match status" value="1"/>
</dbReference>
<dbReference type="EMBL" id="MLFT02000010">
    <property type="protein sequence ID" value="PHT36467.1"/>
    <property type="molecule type" value="Genomic_DNA"/>
</dbReference>
<sequence length="238" mass="26961">MVPSRQILPIQETNSIVVASDIVGRDMDVAVIKEKILNRRADVVMCTIPIVETKKFLELILESLTKKKVEVQSRDIIVKTLQDEMGGKRYLLVLDDLWHVDPTLWHEFMDTLKVINTSRGNCILVTTRMKRVASTVAADYHMLEKLAEDHCWFIFKQRAFVDGEIPEELASTCNRIVQMCQGLPLAASVLGGLLRNKEKHEWQAILDGNPLVAGEDDNGGNNLKKILNSAMIIYHLRI</sequence>
<dbReference type="InterPro" id="IPR002182">
    <property type="entry name" value="NB-ARC"/>
</dbReference>
<feature type="domain" description="NB-ARC" evidence="3">
    <location>
        <begin position="52"/>
        <end position="160"/>
    </location>
</feature>
<evidence type="ECO:0000313" key="5">
    <source>
        <dbReference type="Proteomes" id="UP000224567"/>
    </source>
</evidence>
<dbReference type="Gene3D" id="1.10.8.430">
    <property type="entry name" value="Helical domain of apoptotic protease-activating factors"/>
    <property type="match status" value="1"/>
</dbReference>
<evidence type="ECO:0000259" key="3">
    <source>
        <dbReference type="Pfam" id="PF00931"/>
    </source>
</evidence>
<gene>
    <name evidence="4" type="ORF">CQW23_24167</name>
</gene>
<reference evidence="4 5" key="1">
    <citation type="journal article" date="2017" name="Genome Biol.">
        <title>New reference genome sequences of hot pepper reveal the massive evolution of plant disease-resistance genes by retroduplication.</title>
        <authorList>
            <person name="Kim S."/>
            <person name="Park J."/>
            <person name="Yeom S.I."/>
            <person name="Kim Y.M."/>
            <person name="Seo E."/>
            <person name="Kim K.T."/>
            <person name="Kim M.S."/>
            <person name="Lee J.M."/>
            <person name="Cheong K."/>
            <person name="Shin H.S."/>
            <person name="Kim S.B."/>
            <person name="Han K."/>
            <person name="Lee J."/>
            <person name="Park M."/>
            <person name="Lee H.A."/>
            <person name="Lee H.Y."/>
            <person name="Lee Y."/>
            <person name="Oh S."/>
            <person name="Lee J.H."/>
            <person name="Choi E."/>
            <person name="Choi E."/>
            <person name="Lee S.E."/>
            <person name="Jeon J."/>
            <person name="Kim H."/>
            <person name="Choi G."/>
            <person name="Song H."/>
            <person name="Lee J."/>
            <person name="Lee S.C."/>
            <person name="Kwon J.K."/>
            <person name="Lee H.Y."/>
            <person name="Koo N."/>
            <person name="Hong Y."/>
            <person name="Kim R.W."/>
            <person name="Kang W.H."/>
            <person name="Huh J.H."/>
            <person name="Kang B.C."/>
            <person name="Yang T.J."/>
            <person name="Lee Y.H."/>
            <person name="Bennetzen J.L."/>
            <person name="Choi D."/>
        </authorList>
    </citation>
    <scope>NUCLEOTIDE SEQUENCE [LARGE SCALE GENOMIC DNA]</scope>
    <source>
        <strain evidence="5">cv. PBC81</strain>
    </source>
</reference>
<dbReference type="PANTHER" id="PTHR36766:SF70">
    <property type="entry name" value="DISEASE RESISTANCE PROTEIN RGA4"/>
    <property type="match status" value="1"/>
</dbReference>
<evidence type="ECO:0000313" key="4">
    <source>
        <dbReference type="EMBL" id="PHT36467.1"/>
    </source>
</evidence>
<reference evidence="5" key="2">
    <citation type="journal article" date="2017" name="J. Anim. Genet.">
        <title>Multiple reference genome sequences of hot pepper reveal the massive evolution of plant disease resistance genes by retroduplication.</title>
        <authorList>
            <person name="Kim S."/>
            <person name="Park J."/>
            <person name="Yeom S.-I."/>
            <person name="Kim Y.-M."/>
            <person name="Seo E."/>
            <person name="Kim K.-T."/>
            <person name="Kim M.-S."/>
            <person name="Lee J.M."/>
            <person name="Cheong K."/>
            <person name="Shin H.-S."/>
            <person name="Kim S.-B."/>
            <person name="Han K."/>
            <person name="Lee J."/>
            <person name="Park M."/>
            <person name="Lee H.-A."/>
            <person name="Lee H.-Y."/>
            <person name="Lee Y."/>
            <person name="Oh S."/>
            <person name="Lee J.H."/>
            <person name="Choi E."/>
            <person name="Choi E."/>
            <person name="Lee S.E."/>
            <person name="Jeon J."/>
            <person name="Kim H."/>
            <person name="Choi G."/>
            <person name="Song H."/>
            <person name="Lee J."/>
            <person name="Lee S.-C."/>
            <person name="Kwon J.-K."/>
            <person name="Lee H.-Y."/>
            <person name="Koo N."/>
            <person name="Hong Y."/>
            <person name="Kim R.W."/>
            <person name="Kang W.-H."/>
            <person name="Huh J.H."/>
            <person name="Kang B.-C."/>
            <person name="Yang T.-J."/>
            <person name="Lee Y.-H."/>
            <person name="Bennetzen J.L."/>
            <person name="Choi D."/>
        </authorList>
    </citation>
    <scope>NUCLEOTIDE SEQUENCE [LARGE SCALE GENOMIC DNA]</scope>
    <source>
        <strain evidence="5">cv. PBC81</strain>
    </source>
</reference>
<keyword evidence="2" id="KW-0611">Plant defense</keyword>
<dbReference type="Gene3D" id="3.40.50.300">
    <property type="entry name" value="P-loop containing nucleotide triphosphate hydrolases"/>
    <property type="match status" value="1"/>
</dbReference>